<dbReference type="AlphaFoldDB" id="A0A2T0R3U9"/>
<evidence type="ECO:0000256" key="6">
    <source>
        <dbReference type="ARBA" id="ARBA00023136"/>
    </source>
</evidence>
<name>A0A2T0R3U9_9ACTN</name>
<keyword evidence="11" id="KW-1185">Reference proteome</keyword>
<gene>
    <name evidence="10" type="ORF">CLV37_106249</name>
</gene>
<feature type="transmembrane region" description="Helical" evidence="7">
    <location>
        <begin position="189"/>
        <end position="209"/>
    </location>
</feature>
<dbReference type="CDD" id="cd06261">
    <property type="entry name" value="TM_PBP2"/>
    <property type="match status" value="1"/>
</dbReference>
<comment type="caution">
    <text evidence="10">The sequence shown here is derived from an EMBL/GenBank/DDBJ whole genome shotgun (WGS) entry which is preliminary data.</text>
</comment>
<feature type="compositionally biased region" description="Low complexity" evidence="8">
    <location>
        <begin position="13"/>
        <end position="26"/>
    </location>
</feature>
<protein>
    <submittedName>
        <fullName evidence="10">Carbohydrate ABC transporter membrane protein 1 (CUT1 family)</fullName>
    </submittedName>
</protein>
<accession>A0A2T0R3U9</accession>
<evidence type="ECO:0000256" key="1">
    <source>
        <dbReference type="ARBA" id="ARBA00004651"/>
    </source>
</evidence>
<dbReference type="Pfam" id="PF00528">
    <property type="entry name" value="BPD_transp_1"/>
    <property type="match status" value="1"/>
</dbReference>
<keyword evidence="5 7" id="KW-1133">Transmembrane helix</keyword>
<comment type="similarity">
    <text evidence="7">Belongs to the binding-protein-dependent transport system permease family.</text>
</comment>
<dbReference type="EMBL" id="PVZF01000006">
    <property type="protein sequence ID" value="PRY14690.1"/>
    <property type="molecule type" value="Genomic_DNA"/>
</dbReference>
<evidence type="ECO:0000313" key="10">
    <source>
        <dbReference type="EMBL" id="PRY14690.1"/>
    </source>
</evidence>
<dbReference type="SUPFAM" id="SSF161098">
    <property type="entry name" value="MetI-like"/>
    <property type="match status" value="1"/>
</dbReference>
<dbReference type="GO" id="GO:0005886">
    <property type="term" value="C:plasma membrane"/>
    <property type="evidence" value="ECO:0007669"/>
    <property type="project" value="UniProtKB-SubCell"/>
</dbReference>
<evidence type="ECO:0000259" key="9">
    <source>
        <dbReference type="PROSITE" id="PS50928"/>
    </source>
</evidence>
<dbReference type="PANTHER" id="PTHR43227:SF8">
    <property type="entry name" value="DIACETYLCHITOBIOSE UPTAKE SYSTEM PERMEASE PROTEIN DASB"/>
    <property type="match status" value="1"/>
</dbReference>
<evidence type="ECO:0000256" key="7">
    <source>
        <dbReference type="RuleBase" id="RU363032"/>
    </source>
</evidence>
<dbReference type="Gene3D" id="1.10.3720.10">
    <property type="entry name" value="MetI-like"/>
    <property type="match status" value="1"/>
</dbReference>
<dbReference type="InterPro" id="IPR050809">
    <property type="entry name" value="UgpAE/MalFG_permease"/>
</dbReference>
<feature type="region of interest" description="Disordered" evidence="8">
    <location>
        <begin position="1"/>
        <end position="30"/>
    </location>
</feature>
<keyword evidence="6 7" id="KW-0472">Membrane</keyword>
<feature type="transmembrane region" description="Helical" evidence="7">
    <location>
        <begin position="95"/>
        <end position="125"/>
    </location>
</feature>
<dbReference type="InterPro" id="IPR035906">
    <property type="entry name" value="MetI-like_sf"/>
</dbReference>
<dbReference type="PANTHER" id="PTHR43227">
    <property type="entry name" value="BLL4140 PROTEIN"/>
    <property type="match status" value="1"/>
</dbReference>
<feature type="transmembrane region" description="Helical" evidence="7">
    <location>
        <begin position="134"/>
        <end position="158"/>
    </location>
</feature>
<keyword evidence="4 7" id="KW-0812">Transmembrane</keyword>
<evidence type="ECO:0000256" key="5">
    <source>
        <dbReference type="ARBA" id="ARBA00022989"/>
    </source>
</evidence>
<organism evidence="10 11">
    <name type="scientific">Kineococcus rhizosphaerae</name>
    <dbReference type="NCBI Taxonomy" id="559628"/>
    <lineage>
        <taxon>Bacteria</taxon>
        <taxon>Bacillati</taxon>
        <taxon>Actinomycetota</taxon>
        <taxon>Actinomycetes</taxon>
        <taxon>Kineosporiales</taxon>
        <taxon>Kineosporiaceae</taxon>
        <taxon>Kineococcus</taxon>
    </lineage>
</organism>
<comment type="subcellular location">
    <subcellularLocation>
        <location evidence="1 7">Cell membrane</location>
        <topology evidence="1 7">Multi-pass membrane protein</topology>
    </subcellularLocation>
</comment>
<feature type="transmembrane region" description="Helical" evidence="7">
    <location>
        <begin position="297"/>
        <end position="316"/>
    </location>
</feature>
<evidence type="ECO:0000256" key="2">
    <source>
        <dbReference type="ARBA" id="ARBA00022448"/>
    </source>
</evidence>
<dbReference type="GO" id="GO:0055085">
    <property type="term" value="P:transmembrane transport"/>
    <property type="evidence" value="ECO:0007669"/>
    <property type="project" value="InterPro"/>
</dbReference>
<evidence type="ECO:0000256" key="8">
    <source>
        <dbReference type="SAM" id="MobiDB-lite"/>
    </source>
</evidence>
<reference evidence="10 11" key="1">
    <citation type="submission" date="2018-03" db="EMBL/GenBank/DDBJ databases">
        <title>Genomic Encyclopedia of Archaeal and Bacterial Type Strains, Phase II (KMG-II): from individual species to whole genera.</title>
        <authorList>
            <person name="Goeker M."/>
        </authorList>
    </citation>
    <scope>NUCLEOTIDE SEQUENCE [LARGE SCALE GENOMIC DNA]</scope>
    <source>
        <strain evidence="10 11">DSM 19711</strain>
    </source>
</reference>
<dbReference type="OrthoDB" id="9804439at2"/>
<dbReference type="InterPro" id="IPR000515">
    <property type="entry name" value="MetI-like"/>
</dbReference>
<evidence type="ECO:0000313" key="11">
    <source>
        <dbReference type="Proteomes" id="UP000238083"/>
    </source>
</evidence>
<feature type="transmembrane region" description="Helical" evidence="7">
    <location>
        <begin position="36"/>
        <end position="56"/>
    </location>
</feature>
<dbReference type="PROSITE" id="PS50928">
    <property type="entry name" value="ABC_TM1"/>
    <property type="match status" value="1"/>
</dbReference>
<sequence length="328" mass="35722">MVSDQLSAGVGGAPALTAGAAPPRTRTGNRRSRRSLLVPYLLLVLPVGLVCVSLGYPMVKQFIMSFQEFGLAQQFGRPPEWIGLKNYTTVLTDSYFWVVVARSVAFCAVSAVLTMVVGVALAVLLQQLSVVPRVLLQVALVLAWAMPPLAALTVYTWLVEPRYGLVNWILTSVGFEQFRAYSWLAGSQWTFFAIAALTVIWTSVPLVTLSSYAALNQVDDAILEAAQLDGAGGWTRLRTVVLPIIQPVILLLFMLEIIWDLKVFTQIKVLQSSAGNNEATNLLGTYVYETGIGGGNYGVASALATVMLLLVLVLTFRYMRTLMKQGDL</sequence>
<keyword evidence="3" id="KW-1003">Cell membrane</keyword>
<proteinExistence type="inferred from homology"/>
<evidence type="ECO:0000256" key="3">
    <source>
        <dbReference type="ARBA" id="ARBA00022475"/>
    </source>
</evidence>
<keyword evidence="2 7" id="KW-0813">Transport</keyword>
<feature type="transmembrane region" description="Helical" evidence="7">
    <location>
        <begin position="240"/>
        <end position="259"/>
    </location>
</feature>
<evidence type="ECO:0000256" key="4">
    <source>
        <dbReference type="ARBA" id="ARBA00022692"/>
    </source>
</evidence>
<dbReference type="Proteomes" id="UP000238083">
    <property type="component" value="Unassembled WGS sequence"/>
</dbReference>
<feature type="domain" description="ABC transmembrane type-1" evidence="9">
    <location>
        <begin position="100"/>
        <end position="318"/>
    </location>
</feature>